<reference evidence="3" key="4">
    <citation type="journal article" date="2010" name="Microbiology">
        <title>The role of the TetR-family transcriptional regulator Aur1R in negative regulation of the auricin gene cluster in Streptomyces aureofaciens CCM 3239.</title>
        <authorList>
            <person name="Novakova R."/>
            <person name="Kutas P."/>
            <person name="Feckova L."/>
            <person name="Kormanec J."/>
        </authorList>
    </citation>
    <scope>NUCLEOTIDE SEQUENCE</scope>
    <source>
        <strain evidence="3">CCM3239</strain>
        <plasmid evidence="3">pSA3239</plasmid>
    </source>
</reference>
<dbReference type="PROSITE" id="PS00059">
    <property type="entry name" value="ADH_ZINC"/>
    <property type="match status" value="1"/>
</dbReference>
<proteinExistence type="predicted"/>
<dbReference type="Pfam" id="PF13602">
    <property type="entry name" value="ADH_zinc_N_2"/>
    <property type="match status" value="1"/>
</dbReference>
<dbReference type="Gene3D" id="3.40.50.720">
    <property type="entry name" value="NAD(P)-binding Rossmann-like Domain"/>
    <property type="match status" value="1"/>
</dbReference>
<evidence type="ECO:0000256" key="1">
    <source>
        <dbReference type="ARBA" id="ARBA00023002"/>
    </source>
</evidence>
<dbReference type="GO" id="GO:0008270">
    <property type="term" value="F:zinc ion binding"/>
    <property type="evidence" value="ECO:0007669"/>
    <property type="project" value="InterPro"/>
</dbReference>
<reference evidence="3" key="8">
    <citation type="journal article" date="2015" name="Appl. Microbiol. Biotechnol.">
        <title>Characterisation of the genes involved in the biosynthesis and attachment of the aminodeoxysugar D-forosamine in the auricin gene cluster of Streptomyces aureofaciens CCM3239.</title>
        <authorList>
            <person name="Bekeova C."/>
            <person name="Rehakova A."/>
            <person name="Feckova L."/>
            <person name="Vlckova S."/>
            <person name="Novakova R."/>
            <person name="Mingyar E."/>
            <person name="Kormanec J."/>
        </authorList>
    </citation>
    <scope>NUCLEOTIDE SEQUENCE</scope>
    <source>
        <strain evidence="3">CCM3239</strain>
        <plasmid evidence="3">pSA3239</plasmid>
    </source>
</reference>
<reference evidence="3" key="5">
    <citation type="journal article" date="2011" name="Microbiology">
        <title>The role of two SARP family transcriptional regulators in regulation of the auricin gene cluster in Streptomyces aureofaciens CCM 3239.</title>
        <authorList>
            <person name="Novakova R."/>
            <person name="Rehakova A."/>
            <person name="Kutas P."/>
            <person name="Feckova L."/>
            <person name="Kormanec J."/>
        </authorList>
    </citation>
    <scope>NUCLEOTIDE SEQUENCE</scope>
    <source>
        <strain evidence="3">CCM3239</strain>
        <plasmid evidence="3">pSA3239</plasmid>
    </source>
</reference>
<evidence type="ECO:0000259" key="2">
    <source>
        <dbReference type="SMART" id="SM00829"/>
    </source>
</evidence>
<dbReference type="InterPro" id="IPR020843">
    <property type="entry name" value="ER"/>
</dbReference>
<geneLocation type="plasmid" evidence="3">
    <name>pSA3239</name>
</geneLocation>
<reference evidence="3" key="2">
    <citation type="journal article" date="2005" name="Microbiology">
        <title>Characterization of a regulatory gene essential for the production of the angucycline-like polyketide antibiotic auricin in Streptomyces aureofaciens CCM 3239.</title>
        <authorList>
            <person name="Novakova R."/>
            <person name="Homerova D."/>
            <person name="Feckova L."/>
            <person name="Kormanec J."/>
        </authorList>
    </citation>
    <scope>NUCLEOTIDE SEQUENCE</scope>
    <source>
        <strain evidence="3">CCM3239</strain>
        <plasmid evidence="3">pSA3239</plasmid>
    </source>
</reference>
<protein>
    <submittedName>
        <fullName evidence="3">NADPH:quinone reductase</fullName>
    </submittedName>
</protein>
<dbReference type="InterPro" id="IPR002328">
    <property type="entry name" value="ADH_Zn_CS"/>
</dbReference>
<dbReference type="PANTHER" id="PTHR43482">
    <property type="entry name" value="PROTEIN AST1-RELATED"/>
    <property type="match status" value="1"/>
</dbReference>
<dbReference type="CDD" id="cd05289">
    <property type="entry name" value="MDR_like_2"/>
    <property type="match status" value="1"/>
</dbReference>
<reference evidence="3" key="3">
    <citation type="journal article" date="2010" name="Folia Microbiol. (Praha)">
        <title>Identification and characterization of an indigoidine-like gene for a blue pigment biosynthesis in Streptomyces aureofaciens CCM 3239.</title>
        <authorList>
            <person name="Novakova R."/>
            <person name="Odnogova Z."/>
            <person name="Kutas P."/>
            <person name="Feckova L."/>
            <person name="Kormanec J."/>
        </authorList>
    </citation>
    <scope>NUCLEOTIDE SEQUENCE</scope>
    <source>
        <strain evidence="3">CCM3239</strain>
        <plasmid evidence="3">pSA3239</plasmid>
    </source>
</reference>
<name>A0A068LDT7_KITAU</name>
<dbReference type="InterPro" id="IPR052585">
    <property type="entry name" value="Lipid_raft_assoc_Zn_ADH"/>
</dbReference>
<dbReference type="InterPro" id="IPR013154">
    <property type="entry name" value="ADH-like_N"/>
</dbReference>
<dbReference type="InterPro" id="IPR036291">
    <property type="entry name" value="NAD(P)-bd_dom_sf"/>
</dbReference>
<dbReference type="GO" id="GO:0016491">
    <property type="term" value="F:oxidoreductase activity"/>
    <property type="evidence" value="ECO:0007669"/>
    <property type="project" value="UniProtKB-KW"/>
</dbReference>
<reference evidence="3" key="7">
    <citation type="journal article" date="2014" name="Appl. Microbiol. Biotechnol.">
        <title>Intriguing properties of the angucycline antibiotic auricin and complex regulation of its biosynthesis.</title>
        <authorList>
            <person name="Kormanec J."/>
            <person name="Novakova R."/>
            <person name="Mingyar E."/>
            <person name="Feckova L."/>
        </authorList>
    </citation>
    <scope>NUCLEOTIDE SEQUENCE</scope>
    <source>
        <strain evidence="3">CCM3239</strain>
        <plasmid evidence="3">pSA3239</plasmid>
    </source>
</reference>
<dbReference type="Gene3D" id="3.90.180.10">
    <property type="entry name" value="Medium-chain alcohol dehydrogenases, catalytic domain"/>
    <property type="match status" value="1"/>
</dbReference>
<dbReference type="EMBL" id="KJ396772">
    <property type="protein sequence ID" value="AIE42035.1"/>
    <property type="molecule type" value="Genomic_DNA"/>
</dbReference>
<keyword evidence="3" id="KW-0614">Plasmid</keyword>
<keyword evidence="1" id="KW-0560">Oxidoreductase</keyword>
<reference evidence="3" key="6">
    <citation type="journal article" date="2013" name="FEMS Microbiol. Lett.">
        <title>The gene cluster aur1 for the angucycline antibiotic auricin is located on a large linear plasmid pSA3239 in Streptomyces aureofaciens CCM 3239.</title>
        <authorList>
            <person name="Novakova R."/>
            <person name="Knirschova R."/>
            <person name="Farkasovsky M."/>
            <person name="Feckova L."/>
            <person name="Rehakova A."/>
            <person name="Mingyar E."/>
            <person name="Kormanec J."/>
        </authorList>
    </citation>
    <scope>NUCLEOTIDE SEQUENCE</scope>
    <source>
        <strain evidence="3">CCM3239</strain>
        <plasmid evidence="3">pSA3239</plasmid>
    </source>
</reference>
<dbReference type="PANTHER" id="PTHR43482:SF1">
    <property type="entry name" value="PROTEIN AST1-RELATED"/>
    <property type="match status" value="1"/>
</dbReference>
<sequence length="321" mass="34023">MIIKHRMSCMTTTRVITQHAIGGSDVLELAEVPLPSPGPGEVLVRVRATGMNPADWKVRIGKVDFFGPPPFVLGHEFSGTVEAIGEGVARFAVGEEVYGWTVPPQGSHADHVVVTEDRIAPKPRTLDHVGSAALPISGFTAYQALVTLSDVRPGQRVLIHGAAGGVGHLAVQIANARGAYVIGTARAAKHDYLRGLGADELIDYTVEDFSALRDIDAVLDTVSNDYGPRSLPTLKPGGIMVDVVGVGVDRTEVTARAAELGLRFVEFFLEPTPAVLAAFAELVDTHGVRPTISETLPLTEAAKAHELSETGRVQGKIVLVP</sequence>
<dbReference type="SMART" id="SM00829">
    <property type="entry name" value="PKS_ER"/>
    <property type="match status" value="1"/>
</dbReference>
<organism evidence="3">
    <name type="scientific">Kitasatospora aureofaciens</name>
    <name type="common">Streptomyces aureofaciens</name>
    <dbReference type="NCBI Taxonomy" id="1894"/>
    <lineage>
        <taxon>Bacteria</taxon>
        <taxon>Bacillati</taxon>
        <taxon>Actinomycetota</taxon>
        <taxon>Actinomycetes</taxon>
        <taxon>Kitasatosporales</taxon>
        <taxon>Streptomycetaceae</taxon>
        <taxon>Kitasatospora</taxon>
    </lineage>
</organism>
<reference evidence="3" key="1">
    <citation type="journal article" date="2002" name="Gene">
        <title>Cloning and characterization of a polyketide synthase gene cluster involved in biosynthesis of a proposed angucycline-like polyketide auricin in Streptomyces aureofaciens CCM 3239.</title>
        <authorList>
            <person name="Novakova R."/>
            <person name="Bistakova J."/>
            <person name="Homerova D."/>
            <person name="Rezuchova B."/>
            <person name="Kormanec J."/>
        </authorList>
    </citation>
    <scope>NUCLEOTIDE SEQUENCE</scope>
    <source>
        <strain evidence="3">CCM3239</strain>
        <plasmid evidence="3">pSA3239</plasmid>
    </source>
</reference>
<dbReference type="SUPFAM" id="SSF51735">
    <property type="entry name" value="NAD(P)-binding Rossmann-fold domains"/>
    <property type="match status" value="1"/>
</dbReference>
<dbReference type="AlphaFoldDB" id="A0A068LDT7"/>
<dbReference type="InterPro" id="IPR011032">
    <property type="entry name" value="GroES-like_sf"/>
</dbReference>
<dbReference type="SUPFAM" id="SSF50129">
    <property type="entry name" value="GroES-like"/>
    <property type="match status" value="1"/>
</dbReference>
<evidence type="ECO:0000313" key="3">
    <source>
        <dbReference type="EMBL" id="AIE42035.1"/>
    </source>
</evidence>
<dbReference type="Pfam" id="PF08240">
    <property type="entry name" value="ADH_N"/>
    <property type="match status" value="1"/>
</dbReference>
<accession>A0A068LDT7</accession>
<feature type="domain" description="Enoyl reductase (ER)" evidence="2">
    <location>
        <begin position="22"/>
        <end position="319"/>
    </location>
</feature>